<evidence type="ECO:0000256" key="1">
    <source>
        <dbReference type="SAM" id="MobiDB-lite"/>
    </source>
</evidence>
<name>A0A0B5ESE6_STRA4</name>
<sequence>MRTFPRPTGRPAPPRGTRVTRPNVQCAVWRERGGVVLRPSPAGVAERTAGLSPAPPPPTPAT</sequence>
<feature type="region of interest" description="Disordered" evidence="1">
    <location>
        <begin position="39"/>
        <end position="62"/>
    </location>
</feature>
<gene>
    <name evidence="2" type="ORF">SLNWT_4223</name>
</gene>
<dbReference type="KEGG" id="sals:SLNWT_4223"/>
<proteinExistence type="predicted"/>
<evidence type="ECO:0000313" key="2">
    <source>
        <dbReference type="EMBL" id="AJE84599.1"/>
    </source>
</evidence>
<dbReference type="Proteomes" id="UP000031523">
    <property type="component" value="Chromosome"/>
</dbReference>
<reference evidence="2 3" key="1">
    <citation type="submission" date="2015-01" db="EMBL/GenBank/DDBJ databases">
        <title>Enhanced salinomycin production by adjusting the supply of polyketide extender units in Streptomyce albus DSM 41398.</title>
        <authorList>
            <person name="Lu C."/>
        </authorList>
    </citation>
    <scope>NUCLEOTIDE SEQUENCE [LARGE SCALE GENOMIC DNA]</scope>
    <source>
        <strain evidence="3">ATCC 21838 / DSM 41398 / FERM P-419 / JCM 4703 / NBRC 107858</strain>
    </source>
</reference>
<feature type="region of interest" description="Disordered" evidence="1">
    <location>
        <begin position="1"/>
        <end position="22"/>
    </location>
</feature>
<feature type="compositionally biased region" description="Pro residues" evidence="1">
    <location>
        <begin position="53"/>
        <end position="62"/>
    </location>
</feature>
<dbReference type="AlphaFoldDB" id="A0A0B5ESE6"/>
<accession>A0A0B5ESE6</accession>
<evidence type="ECO:0000313" key="3">
    <source>
        <dbReference type="Proteomes" id="UP000031523"/>
    </source>
</evidence>
<protein>
    <submittedName>
        <fullName evidence="2">Uncharacterized protein</fullName>
    </submittedName>
</protein>
<keyword evidence="3" id="KW-1185">Reference proteome</keyword>
<dbReference type="EMBL" id="CP010519">
    <property type="protein sequence ID" value="AJE84599.1"/>
    <property type="molecule type" value="Genomic_DNA"/>
</dbReference>
<organism evidence="2 3">
    <name type="scientific">Streptomyces albus (strain ATCC 21838 / DSM 41398 / FERM P-419 / JCM 4703 / NBRC 107858)</name>
    <dbReference type="NCBI Taxonomy" id="1081613"/>
    <lineage>
        <taxon>Bacteria</taxon>
        <taxon>Bacillati</taxon>
        <taxon>Actinomycetota</taxon>
        <taxon>Actinomycetes</taxon>
        <taxon>Kitasatosporales</taxon>
        <taxon>Streptomycetaceae</taxon>
        <taxon>Streptomyces</taxon>
    </lineage>
</organism>